<keyword evidence="4" id="KW-1185">Reference proteome</keyword>
<organism evidence="3 4">
    <name type="scientific">Rhynchosporium secalis</name>
    <name type="common">Barley scald fungus</name>
    <dbReference type="NCBI Taxonomy" id="38038"/>
    <lineage>
        <taxon>Eukaryota</taxon>
        <taxon>Fungi</taxon>
        <taxon>Dikarya</taxon>
        <taxon>Ascomycota</taxon>
        <taxon>Pezizomycotina</taxon>
        <taxon>Leotiomycetes</taxon>
        <taxon>Helotiales</taxon>
        <taxon>Ploettnerulaceae</taxon>
        <taxon>Rhynchosporium</taxon>
    </lineage>
</organism>
<reference evidence="4" key="1">
    <citation type="submission" date="2016-03" db="EMBL/GenBank/DDBJ databases">
        <authorList>
            <person name="Guldener U."/>
        </authorList>
    </citation>
    <scope>NUCLEOTIDE SEQUENCE [LARGE SCALE GENOMIC DNA]</scope>
</reference>
<dbReference type="EMBL" id="FJVC01000341">
    <property type="protein sequence ID" value="CZT48561.1"/>
    <property type="molecule type" value="Genomic_DNA"/>
</dbReference>
<accession>A0A1E1MHI4</accession>
<feature type="transmembrane region" description="Helical" evidence="2">
    <location>
        <begin position="205"/>
        <end position="234"/>
    </location>
</feature>
<dbReference type="AlphaFoldDB" id="A0A1E1MHI4"/>
<evidence type="ECO:0000313" key="3">
    <source>
        <dbReference type="EMBL" id="CZT48561.1"/>
    </source>
</evidence>
<evidence type="ECO:0000256" key="1">
    <source>
        <dbReference type="SAM" id="MobiDB-lite"/>
    </source>
</evidence>
<feature type="region of interest" description="Disordered" evidence="1">
    <location>
        <begin position="308"/>
        <end position="421"/>
    </location>
</feature>
<evidence type="ECO:0000256" key="2">
    <source>
        <dbReference type="SAM" id="Phobius"/>
    </source>
</evidence>
<proteinExistence type="predicted"/>
<keyword evidence="2" id="KW-1133">Transmembrane helix</keyword>
<keyword evidence="2" id="KW-0812">Transmembrane</keyword>
<name>A0A1E1MHI4_RHYSE</name>
<sequence length="421" mass="48271">MDKYCPRYHVDPGRLPWGLADKTLHHYYTMKTLMEGFQIDMENPAGAAADDLIWEDIHKSSAKHNNTTWYKKSVALKWLIGMIDAALNGWVKDIKPVILELVGKMVPKMGIAFLVYTIDREEFTSLPLKPFRTSGDRRSFIWDVVSENKMIIPVPDELDTRYGEHQKWVSTKLPIALNSDEAQSCFVDFEKWPVCPVPKIAKKPFWVGVAMMVLVMRTISTCLMKLTMIIWGMLFRDNFRLHLIPHTAMGVAPDMATTKARKYQNSLQITALGAEIALVRLFHSPLIQAMDMDMHKVADTEVESDAASISRVSTTQRQAAVVQPTREASRVENRRFPQERKTVIDLTSDNEEMAGSPPARTKSSIRQSHHSSESSPFLNTSSYTPAKRLNSDTDREEHTARKKKRHRSHYEVDREDDRRQR</sequence>
<feature type="compositionally biased region" description="Basic and acidic residues" evidence="1">
    <location>
        <begin position="409"/>
        <end position="421"/>
    </location>
</feature>
<feature type="compositionally biased region" description="Basic and acidic residues" evidence="1">
    <location>
        <begin position="389"/>
        <end position="399"/>
    </location>
</feature>
<gene>
    <name evidence="3" type="ORF">RSE6_09273</name>
</gene>
<dbReference type="Proteomes" id="UP000177625">
    <property type="component" value="Unassembled WGS sequence"/>
</dbReference>
<keyword evidence="2" id="KW-0472">Membrane</keyword>
<protein>
    <submittedName>
        <fullName evidence="3">Uncharacterized protein</fullName>
    </submittedName>
</protein>
<feature type="compositionally biased region" description="Basic and acidic residues" evidence="1">
    <location>
        <begin position="327"/>
        <end position="343"/>
    </location>
</feature>
<evidence type="ECO:0000313" key="4">
    <source>
        <dbReference type="Proteomes" id="UP000177625"/>
    </source>
</evidence>